<dbReference type="AlphaFoldDB" id="A0A2M9Z899"/>
<gene>
    <name evidence="5" type="ORF">CH371_16125</name>
</gene>
<dbReference type="PANTHER" id="PTHR44591:SF3">
    <property type="entry name" value="RESPONSE REGULATORY DOMAIN-CONTAINING PROTEIN"/>
    <property type="match status" value="1"/>
</dbReference>
<dbReference type="PROSITE" id="PS50110">
    <property type="entry name" value="RESPONSE_REGULATORY"/>
    <property type="match status" value="1"/>
</dbReference>
<dbReference type="Gene3D" id="3.40.50.2300">
    <property type="match status" value="1"/>
</dbReference>
<feature type="region of interest" description="Disordered" evidence="3">
    <location>
        <begin position="158"/>
        <end position="187"/>
    </location>
</feature>
<name>A0A2M9Z899_9LEPT</name>
<feature type="modified residue" description="4-aspartylphosphate" evidence="2">
    <location>
        <position position="57"/>
    </location>
</feature>
<dbReference type="InterPro" id="IPR050595">
    <property type="entry name" value="Bact_response_regulator"/>
</dbReference>
<evidence type="ECO:0000256" key="3">
    <source>
        <dbReference type="SAM" id="MobiDB-lite"/>
    </source>
</evidence>
<dbReference type="EMBL" id="NPDT01000008">
    <property type="protein sequence ID" value="PJZ64655.1"/>
    <property type="molecule type" value="Genomic_DNA"/>
</dbReference>
<proteinExistence type="predicted"/>
<evidence type="ECO:0000259" key="4">
    <source>
        <dbReference type="PROSITE" id="PS50110"/>
    </source>
</evidence>
<keyword evidence="1 2" id="KW-0597">Phosphoprotein</keyword>
<dbReference type="InterPro" id="IPR011006">
    <property type="entry name" value="CheY-like_superfamily"/>
</dbReference>
<dbReference type="Proteomes" id="UP000231912">
    <property type="component" value="Unassembled WGS sequence"/>
</dbReference>
<evidence type="ECO:0000256" key="2">
    <source>
        <dbReference type="PROSITE-ProRule" id="PRU00169"/>
    </source>
</evidence>
<dbReference type="RefSeq" id="WP_100759810.1">
    <property type="nucleotide sequence ID" value="NZ_NPDT01000008.1"/>
</dbReference>
<evidence type="ECO:0000256" key="1">
    <source>
        <dbReference type="ARBA" id="ARBA00022553"/>
    </source>
</evidence>
<evidence type="ECO:0000313" key="5">
    <source>
        <dbReference type="EMBL" id="PJZ64655.1"/>
    </source>
</evidence>
<comment type="caution">
    <text evidence="5">The sequence shown here is derived from an EMBL/GenBank/DDBJ whole genome shotgun (WGS) entry which is preliminary data.</text>
</comment>
<dbReference type="CDD" id="cd17534">
    <property type="entry name" value="REC_DC-like"/>
    <property type="match status" value="1"/>
</dbReference>
<evidence type="ECO:0000313" key="6">
    <source>
        <dbReference type="Proteomes" id="UP000231912"/>
    </source>
</evidence>
<feature type="domain" description="Response regulatory" evidence="4">
    <location>
        <begin position="7"/>
        <end position="123"/>
    </location>
</feature>
<accession>A0A2M9Z899</accession>
<dbReference type="SMART" id="SM00448">
    <property type="entry name" value="REC"/>
    <property type="match status" value="1"/>
</dbReference>
<organism evidence="5 6">
    <name type="scientific">Leptospira wolffii</name>
    <dbReference type="NCBI Taxonomy" id="409998"/>
    <lineage>
        <taxon>Bacteria</taxon>
        <taxon>Pseudomonadati</taxon>
        <taxon>Spirochaetota</taxon>
        <taxon>Spirochaetia</taxon>
        <taxon>Leptospirales</taxon>
        <taxon>Leptospiraceae</taxon>
        <taxon>Leptospira</taxon>
    </lineage>
</organism>
<dbReference type="GO" id="GO:0000160">
    <property type="term" value="P:phosphorelay signal transduction system"/>
    <property type="evidence" value="ECO:0007669"/>
    <property type="project" value="InterPro"/>
</dbReference>
<dbReference type="Pfam" id="PF00072">
    <property type="entry name" value="Response_reg"/>
    <property type="match status" value="1"/>
</dbReference>
<reference evidence="5 6" key="1">
    <citation type="submission" date="2017-07" db="EMBL/GenBank/DDBJ databases">
        <title>Leptospira spp. isolated from tropical soils.</title>
        <authorList>
            <person name="Thibeaux R."/>
            <person name="Iraola G."/>
            <person name="Ferres I."/>
            <person name="Bierque E."/>
            <person name="Girault D."/>
            <person name="Soupe-Gilbert M.-E."/>
            <person name="Picardeau M."/>
            <person name="Goarant C."/>
        </authorList>
    </citation>
    <scope>NUCLEOTIDE SEQUENCE [LARGE SCALE GENOMIC DNA]</scope>
    <source>
        <strain evidence="5 6">FH2-C-A2</strain>
    </source>
</reference>
<dbReference type="SUPFAM" id="SSF52172">
    <property type="entry name" value="CheY-like"/>
    <property type="match status" value="1"/>
</dbReference>
<dbReference type="PANTHER" id="PTHR44591">
    <property type="entry name" value="STRESS RESPONSE REGULATOR PROTEIN 1"/>
    <property type="match status" value="1"/>
</dbReference>
<sequence length="187" mass="21348">MSLESPKILILEDENIVARDLCSQLERIGYTSVRVVKTGEEALTRVLEEKPDLLILDITLSRGELDGIETGAEIHTFSDIPIIYLTAYANESTWTRTKETKPYGYILKPFQIQELKIAIEMALNKSAWERKRHKERDILSSVLGDSVLWEVQHDAMQLGSEKDNENEEDRSSKNSPLYGRKLLNELG</sequence>
<protein>
    <submittedName>
        <fullName evidence="5">Response regulator</fullName>
    </submittedName>
</protein>
<dbReference type="InterPro" id="IPR001789">
    <property type="entry name" value="Sig_transdc_resp-reg_receiver"/>
</dbReference>